<dbReference type="EMBL" id="FNFB01000001">
    <property type="protein sequence ID" value="SDJ27437.1"/>
    <property type="molecule type" value="Genomic_DNA"/>
</dbReference>
<name>A0A1G8SE08_9ACTN</name>
<dbReference type="STRING" id="683260.SAMN05421874_101277"/>
<dbReference type="Pfam" id="PF12647">
    <property type="entry name" value="RNHCP"/>
    <property type="match status" value="1"/>
</dbReference>
<organism evidence="2 3">
    <name type="scientific">Nonomuraea maritima</name>
    <dbReference type="NCBI Taxonomy" id="683260"/>
    <lineage>
        <taxon>Bacteria</taxon>
        <taxon>Bacillati</taxon>
        <taxon>Actinomycetota</taxon>
        <taxon>Actinomycetes</taxon>
        <taxon>Streptosporangiales</taxon>
        <taxon>Streptosporangiaceae</taxon>
        <taxon>Nonomuraea</taxon>
    </lineage>
</organism>
<sequence>MVAPLTNGGYRNHCPACLWSKHVDDVPGDRAAGCRGLMRPQRIDHRGRKGLVVVHRCVVCGFVRPNRLADDPGQGDDIEAITALMSGRG</sequence>
<dbReference type="AlphaFoldDB" id="A0A1G8SE08"/>
<proteinExistence type="predicted"/>
<dbReference type="InterPro" id="IPR024439">
    <property type="entry name" value="RNHCP"/>
</dbReference>
<reference evidence="2 3" key="1">
    <citation type="submission" date="2016-10" db="EMBL/GenBank/DDBJ databases">
        <authorList>
            <person name="de Groot N.N."/>
        </authorList>
    </citation>
    <scope>NUCLEOTIDE SEQUENCE [LARGE SCALE GENOMIC DNA]</scope>
    <source>
        <strain evidence="2 3">CGMCC 4.5681</strain>
    </source>
</reference>
<evidence type="ECO:0000313" key="3">
    <source>
        <dbReference type="Proteomes" id="UP000198683"/>
    </source>
</evidence>
<feature type="domain" description="RNHCP" evidence="1">
    <location>
        <begin position="2"/>
        <end position="71"/>
    </location>
</feature>
<dbReference type="Proteomes" id="UP000198683">
    <property type="component" value="Unassembled WGS sequence"/>
</dbReference>
<protein>
    <submittedName>
        <fullName evidence="2">RNHCP domain-containing protein</fullName>
    </submittedName>
</protein>
<evidence type="ECO:0000313" key="2">
    <source>
        <dbReference type="EMBL" id="SDJ27437.1"/>
    </source>
</evidence>
<keyword evidence="3" id="KW-1185">Reference proteome</keyword>
<gene>
    <name evidence="2" type="ORF">SAMN05421874_101277</name>
</gene>
<accession>A0A1G8SE08</accession>
<evidence type="ECO:0000259" key="1">
    <source>
        <dbReference type="Pfam" id="PF12647"/>
    </source>
</evidence>